<name>A0AAP0HCV4_9MAGN</name>
<dbReference type="PANTHER" id="PTHR31286:SF165">
    <property type="entry name" value="DUF4283 DOMAIN-CONTAINING PROTEIN"/>
    <property type="match status" value="1"/>
</dbReference>
<accession>A0AAP0HCV4</accession>
<comment type="caution">
    <text evidence="1">The sequence shown here is derived from an EMBL/GenBank/DDBJ whole genome shotgun (WGS) entry which is preliminary data.</text>
</comment>
<evidence type="ECO:0000313" key="1">
    <source>
        <dbReference type="EMBL" id="KAK9083608.1"/>
    </source>
</evidence>
<keyword evidence="2" id="KW-1185">Reference proteome</keyword>
<dbReference type="Proteomes" id="UP001419268">
    <property type="component" value="Unassembled WGS sequence"/>
</dbReference>
<sequence length="231" mass="26219">MHAEKRGTGCRILLRVTAKGDLRQLSLSIDGLGHTRNDDSPSITRDPILPKPLDPLKSLVGNDTYWRDLLVENGAKKIREGMDLEFFPNVSTMDENNHVLVVCPKTVTIEGSEGFYASVCVESWLFVFKFPLEEDRQVVLEGGHEGLIRIGNAFDRLLYTDKQASMVSRLAYARIFVEVEASYAFSDSISIVEEENGFKFNQRVEYDWQPSRCSFRNVFSILVAKKDYPEA</sequence>
<dbReference type="EMBL" id="JBBNAG010000013">
    <property type="protein sequence ID" value="KAK9083608.1"/>
    <property type="molecule type" value="Genomic_DNA"/>
</dbReference>
<gene>
    <name evidence="1" type="ORF">Scep_030079</name>
</gene>
<dbReference type="PANTHER" id="PTHR31286">
    <property type="entry name" value="GLYCINE-RICH CELL WALL STRUCTURAL PROTEIN 1.8-LIKE"/>
    <property type="match status" value="1"/>
</dbReference>
<proteinExistence type="predicted"/>
<evidence type="ECO:0000313" key="2">
    <source>
        <dbReference type="Proteomes" id="UP001419268"/>
    </source>
</evidence>
<protein>
    <submittedName>
        <fullName evidence="1">Uncharacterized protein</fullName>
    </submittedName>
</protein>
<dbReference type="AlphaFoldDB" id="A0AAP0HCV4"/>
<organism evidence="1 2">
    <name type="scientific">Stephania cephalantha</name>
    <dbReference type="NCBI Taxonomy" id="152367"/>
    <lineage>
        <taxon>Eukaryota</taxon>
        <taxon>Viridiplantae</taxon>
        <taxon>Streptophyta</taxon>
        <taxon>Embryophyta</taxon>
        <taxon>Tracheophyta</taxon>
        <taxon>Spermatophyta</taxon>
        <taxon>Magnoliopsida</taxon>
        <taxon>Ranunculales</taxon>
        <taxon>Menispermaceae</taxon>
        <taxon>Menispermoideae</taxon>
        <taxon>Cissampelideae</taxon>
        <taxon>Stephania</taxon>
    </lineage>
</organism>
<dbReference type="InterPro" id="IPR040256">
    <property type="entry name" value="At4g02000-like"/>
</dbReference>
<reference evidence="1 2" key="1">
    <citation type="submission" date="2024-01" db="EMBL/GenBank/DDBJ databases">
        <title>Genome assemblies of Stephania.</title>
        <authorList>
            <person name="Yang L."/>
        </authorList>
    </citation>
    <scope>NUCLEOTIDE SEQUENCE [LARGE SCALE GENOMIC DNA]</scope>
    <source>
        <strain evidence="1">JXDWG</strain>
        <tissue evidence="1">Leaf</tissue>
    </source>
</reference>